<evidence type="ECO:0000313" key="3">
    <source>
        <dbReference type="EMBL" id="MBP2019304.1"/>
    </source>
</evidence>
<feature type="transmembrane region" description="Helical" evidence="2">
    <location>
        <begin position="336"/>
        <end position="359"/>
    </location>
</feature>
<gene>
    <name evidence="3" type="ORF">J2Z79_002731</name>
</gene>
<dbReference type="EMBL" id="JAGGLG010000026">
    <property type="protein sequence ID" value="MBP2019304.1"/>
    <property type="molecule type" value="Genomic_DNA"/>
</dbReference>
<sequence>MQAAVAEGALFAVFSGAIGGNLLTAFLLDMGATNGQIGLLNALGPLTSLSTLFAAYVLTHLPRRKPFMVGMAFFHRTLWALAGFIPLLLPSGAQVWAYLAVYFAANLGISLAGPAWQSIMADTVAPDLRGRYFGLRNAVVQVATMATVLWAGRYLDAHPGPSGFRTLYLVALGAGLLNVGAFLVQPEPPYIRRDPGNPWRHLALPFRSRPFLAAVLFTSGLSMAGAMVSPFYTVQMLRVLHLNYGLVTQLSAVGTATAIAAHLGLGRLVDRAGEETVLGLLPWLSIVPAACWFAVGPDSVLLLYLISVLQGVIGALQSLVIFNVNLGIAPRADRPVYLAAFSAVSGLGGFVAPVLGGAVAGRGGLFPLLWLSIGAYLLLGLVWQGIVRPRVREAMQAGKA</sequence>
<feature type="transmembrane region" description="Helical" evidence="2">
    <location>
        <begin position="211"/>
        <end position="232"/>
    </location>
</feature>
<dbReference type="Gene3D" id="1.20.1250.20">
    <property type="entry name" value="MFS general substrate transporter like domains"/>
    <property type="match status" value="1"/>
</dbReference>
<reference evidence="3 4" key="1">
    <citation type="submission" date="2021-03" db="EMBL/GenBank/DDBJ databases">
        <title>Genomic Encyclopedia of Type Strains, Phase IV (KMG-IV): sequencing the most valuable type-strain genomes for metagenomic binning, comparative biology and taxonomic classification.</title>
        <authorList>
            <person name="Goeker M."/>
        </authorList>
    </citation>
    <scope>NUCLEOTIDE SEQUENCE [LARGE SCALE GENOMIC DNA]</scope>
    <source>
        <strain evidence="3 4">DSM 27138</strain>
    </source>
</reference>
<feature type="transmembrane region" description="Helical" evidence="2">
    <location>
        <begin position="67"/>
        <end position="89"/>
    </location>
</feature>
<feature type="transmembrane region" description="Helical" evidence="2">
    <location>
        <begin position="365"/>
        <end position="386"/>
    </location>
</feature>
<dbReference type="RefSeq" id="WP_209467421.1">
    <property type="nucleotide sequence ID" value="NZ_JAGGLG010000026.1"/>
</dbReference>
<comment type="caution">
    <text evidence="3">The sequence shown here is derived from an EMBL/GenBank/DDBJ whole genome shotgun (WGS) entry which is preliminary data.</text>
</comment>
<evidence type="ECO:0000256" key="2">
    <source>
        <dbReference type="SAM" id="Phobius"/>
    </source>
</evidence>
<feature type="transmembrane region" description="Helical" evidence="2">
    <location>
        <begin position="244"/>
        <end position="265"/>
    </location>
</feature>
<feature type="transmembrane region" description="Helical" evidence="2">
    <location>
        <begin position="35"/>
        <end position="58"/>
    </location>
</feature>
<feature type="transmembrane region" description="Helical" evidence="2">
    <location>
        <begin position="137"/>
        <end position="155"/>
    </location>
</feature>
<keyword evidence="2" id="KW-1133">Transmembrane helix</keyword>
<dbReference type="InterPro" id="IPR052528">
    <property type="entry name" value="Sugar_transport-like"/>
</dbReference>
<feature type="transmembrane region" description="Helical" evidence="2">
    <location>
        <begin position="167"/>
        <end position="184"/>
    </location>
</feature>
<keyword evidence="2" id="KW-0812">Transmembrane</keyword>
<organism evidence="3 4">
    <name type="scientific">Symbiobacterium terraclitae</name>
    <dbReference type="NCBI Taxonomy" id="557451"/>
    <lineage>
        <taxon>Bacteria</taxon>
        <taxon>Bacillati</taxon>
        <taxon>Bacillota</taxon>
        <taxon>Clostridia</taxon>
        <taxon>Eubacteriales</taxon>
        <taxon>Symbiobacteriaceae</taxon>
        <taxon>Symbiobacterium</taxon>
    </lineage>
</organism>
<dbReference type="InterPro" id="IPR011701">
    <property type="entry name" value="MFS"/>
</dbReference>
<evidence type="ECO:0000313" key="4">
    <source>
        <dbReference type="Proteomes" id="UP001519289"/>
    </source>
</evidence>
<name>A0ABS4JUR1_9FIRM</name>
<feature type="transmembrane region" description="Helical" evidence="2">
    <location>
        <begin position="301"/>
        <end position="324"/>
    </location>
</feature>
<feature type="transmembrane region" description="Helical" evidence="2">
    <location>
        <begin position="277"/>
        <end position="295"/>
    </location>
</feature>
<dbReference type="PANTHER" id="PTHR23526">
    <property type="entry name" value="INTEGRAL MEMBRANE TRANSPORT PROTEIN-RELATED"/>
    <property type="match status" value="1"/>
</dbReference>
<comment type="subcellular location">
    <subcellularLocation>
        <location evidence="1">Cell membrane</location>
        <topology evidence="1">Multi-pass membrane protein</topology>
    </subcellularLocation>
</comment>
<keyword evidence="2" id="KW-0472">Membrane</keyword>
<proteinExistence type="predicted"/>
<accession>A0ABS4JUR1</accession>
<keyword evidence="4" id="KW-1185">Reference proteome</keyword>
<dbReference type="Pfam" id="PF07690">
    <property type="entry name" value="MFS_1"/>
    <property type="match status" value="1"/>
</dbReference>
<dbReference type="InterPro" id="IPR036259">
    <property type="entry name" value="MFS_trans_sf"/>
</dbReference>
<feature type="transmembrane region" description="Helical" evidence="2">
    <location>
        <begin position="95"/>
        <end position="116"/>
    </location>
</feature>
<dbReference type="PANTHER" id="PTHR23526:SF2">
    <property type="entry name" value="MAJOR FACILITATOR SUPERFAMILY (MFS) PROFILE DOMAIN-CONTAINING PROTEIN"/>
    <property type="match status" value="1"/>
</dbReference>
<dbReference type="Proteomes" id="UP001519289">
    <property type="component" value="Unassembled WGS sequence"/>
</dbReference>
<dbReference type="SUPFAM" id="SSF103473">
    <property type="entry name" value="MFS general substrate transporter"/>
    <property type="match status" value="1"/>
</dbReference>
<protein>
    <submittedName>
        <fullName evidence="3">MFS family permease</fullName>
    </submittedName>
</protein>
<evidence type="ECO:0000256" key="1">
    <source>
        <dbReference type="ARBA" id="ARBA00004651"/>
    </source>
</evidence>